<protein>
    <recommendedName>
        <fullName evidence="6">Thioredoxin</fullName>
    </recommendedName>
</protein>
<sequence length="240" mass="26054">MPIDATDTTFEQEVIKRSYEKPVVVDFWAEWCGPCRSLGPVIEKAVEDRDGAVELVKVDTDANPRVSQAFGIQSIPAVKAFKDGKVVEEFVGALPPAQVNRFLDLLVPSEAEALVAEGSEASLRRALELEPNRIDAKVALARLVPREEAVTLLANATGFAAEGLLARLRLEEDPNLAEAFSQIDRGETEQGLDTLIAAIAASSGEQREDLRRAVVGVLDELGVEHPVAREARRKLASALY</sequence>
<dbReference type="PROSITE" id="PS51352">
    <property type="entry name" value="THIOREDOXIN_2"/>
    <property type="match status" value="1"/>
</dbReference>
<keyword evidence="2" id="KW-0813">Transport</keyword>
<dbReference type="InterPro" id="IPR011990">
    <property type="entry name" value="TPR-like_helical_dom_sf"/>
</dbReference>
<dbReference type="PROSITE" id="PS00194">
    <property type="entry name" value="THIOREDOXIN_1"/>
    <property type="match status" value="1"/>
</dbReference>
<dbReference type="Gene3D" id="3.40.30.10">
    <property type="entry name" value="Glutaredoxin"/>
    <property type="match status" value="1"/>
</dbReference>
<dbReference type="PRINTS" id="PR00421">
    <property type="entry name" value="THIOREDOXIN"/>
</dbReference>
<evidence type="ECO:0000256" key="3">
    <source>
        <dbReference type="ARBA" id="ARBA00022982"/>
    </source>
</evidence>
<dbReference type="InterPro" id="IPR017937">
    <property type="entry name" value="Thioredoxin_CS"/>
</dbReference>
<dbReference type="EMBL" id="JAPDDP010000015">
    <property type="protein sequence ID" value="MDA0180739.1"/>
    <property type="molecule type" value="Genomic_DNA"/>
</dbReference>
<dbReference type="AlphaFoldDB" id="A0A9X3S779"/>
<evidence type="ECO:0000313" key="9">
    <source>
        <dbReference type="Proteomes" id="UP001147653"/>
    </source>
</evidence>
<evidence type="ECO:0000256" key="6">
    <source>
        <dbReference type="NCBIfam" id="TIGR01068"/>
    </source>
</evidence>
<dbReference type="Pfam" id="PF00085">
    <property type="entry name" value="Thioredoxin"/>
    <property type="match status" value="1"/>
</dbReference>
<keyword evidence="9" id="KW-1185">Reference proteome</keyword>
<comment type="caution">
    <text evidence="8">The sequence shown here is derived from an EMBL/GenBank/DDBJ whole genome shotgun (WGS) entry which is preliminary data.</text>
</comment>
<dbReference type="Gene3D" id="1.25.40.10">
    <property type="entry name" value="Tetratricopeptide repeat domain"/>
    <property type="match status" value="1"/>
</dbReference>
<keyword evidence="4" id="KW-1015">Disulfide bond</keyword>
<keyword evidence="3" id="KW-0249">Electron transport</keyword>
<evidence type="ECO:0000256" key="2">
    <source>
        <dbReference type="ARBA" id="ARBA00022448"/>
    </source>
</evidence>
<name>A0A9X3S779_9ACTN</name>
<dbReference type="PANTHER" id="PTHR45663">
    <property type="entry name" value="GEO12009P1"/>
    <property type="match status" value="1"/>
</dbReference>
<comment type="similarity">
    <text evidence="1">Belongs to the thioredoxin family.</text>
</comment>
<dbReference type="SUPFAM" id="SSF52833">
    <property type="entry name" value="Thioredoxin-like"/>
    <property type="match status" value="1"/>
</dbReference>
<dbReference type="RefSeq" id="WP_270025053.1">
    <property type="nucleotide sequence ID" value="NZ_JAPDDP010000015.1"/>
</dbReference>
<evidence type="ECO:0000313" key="8">
    <source>
        <dbReference type="EMBL" id="MDA0180739.1"/>
    </source>
</evidence>
<proteinExistence type="inferred from homology"/>
<gene>
    <name evidence="8" type="primary">trxA</name>
    <name evidence="8" type="ORF">OJ997_10580</name>
</gene>
<reference evidence="8" key="1">
    <citation type="submission" date="2022-10" db="EMBL/GenBank/DDBJ databases">
        <title>The WGS of Solirubrobacter phytolaccae KCTC 29190.</title>
        <authorList>
            <person name="Jiang Z."/>
        </authorList>
    </citation>
    <scope>NUCLEOTIDE SEQUENCE</scope>
    <source>
        <strain evidence="8">KCTC 29190</strain>
    </source>
</reference>
<dbReference type="Pfam" id="PF14561">
    <property type="entry name" value="TPR_20"/>
    <property type="match status" value="1"/>
</dbReference>
<evidence type="ECO:0000256" key="4">
    <source>
        <dbReference type="ARBA" id="ARBA00023157"/>
    </source>
</evidence>
<accession>A0A9X3S779</accession>
<keyword evidence="5" id="KW-0676">Redox-active center</keyword>
<organism evidence="8 9">
    <name type="scientific">Solirubrobacter phytolaccae</name>
    <dbReference type="NCBI Taxonomy" id="1404360"/>
    <lineage>
        <taxon>Bacteria</taxon>
        <taxon>Bacillati</taxon>
        <taxon>Actinomycetota</taxon>
        <taxon>Thermoleophilia</taxon>
        <taxon>Solirubrobacterales</taxon>
        <taxon>Solirubrobacteraceae</taxon>
        <taxon>Solirubrobacter</taxon>
    </lineage>
</organism>
<dbReference type="NCBIfam" id="TIGR01068">
    <property type="entry name" value="thioredoxin"/>
    <property type="match status" value="1"/>
</dbReference>
<dbReference type="PANTHER" id="PTHR45663:SF11">
    <property type="entry name" value="GEO12009P1"/>
    <property type="match status" value="1"/>
</dbReference>
<dbReference type="InterPro" id="IPR005746">
    <property type="entry name" value="Thioredoxin"/>
</dbReference>
<dbReference type="InterPro" id="IPR036249">
    <property type="entry name" value="Thioredoxin-like_sf"/>
</dbReference>
<dbReference type="GO" id="GO:0006950">
    <property type="term" value="P:response to stress"/>
    <property type="evidence" value="ECO:0007669"/>
    <property type="project" value="UniProtKB-ARBA"/>
</dbReference>
<dbReference type="GO" id="GO:0045454">
    <property type="term" value="P:cell redox homeostasis"/>
    <property type="evidence" value="ECO:0007669"/>
    <property type="project" value="TreeGrafter"/>
</dbReference>
<dbReference type="Proteomes" id="UP001147653">
    <property type="component" value="Unassembled WGS sequence"/>
</dbReference>
<dbReference type="InterPro" id="IPR013766">
    <property type="entry name" value="Thioredoxin_domain"/>
</dbReference>
<evidence type="ECO:0000256" key="1">
    <source>
        <dbReference type="ARBA" id="ARBA00008987"/>
    </source>
</evidence>
<evidence type="ECO:0000256" key="5">
    <source>
        <dbReference type="ARBA" id="ARBA00023284"/>
    </source>
</evidence>
<dbReference type="FunFam" id="3.40.30.10:FF:000001">
    <property type="entry name" value="Thioredoxin"/>
    <property type="match status" value="1"/>
</dbReference>
<dbReference type="GO" id="GO:0005829">
    <property type="term" value="C:cytosol"/>
    <property type="evidence" value="ECO:0007669"/>
    <property type="project" value="TreeGrafter"/>
</dbReference>
<dbReference type="CDD" id="cd02947">
    <property type="entry name" value="TRX_family"/>
    <property type="match status" value="1"/>
</dbReference>
<evidence type="ECO:0000259" key="7">
    <source>
        <dbReference type="PROSITE" id="PS51352"/>
    </source>
</evidence>
<feature type="domain" description="Thioredoxin" evidence="7">
    <location>
        <begin position="1"/>
        <end position="108"/>
    </location>
</feature>
<dbReference type="GO" id="GO:0015035">
    <property type="term" value="F:protein-disulfide reductase activity"/>
    <property type="evidence" value="ECO:0007669"/>
    <property type="project" value="UniProtKB-UniRule"/>
</dbReference>